<reference evidence="2" key="2">
    <citation type="submission" date="2015-06" db="UniProtKB">
        <authorList>
            <consortium name="EnsemblMetazoa"/>
        </authorList>
    </citation>
    <scope>IDENTIFICATION</scope>
</reference>
<keyword evidence="3" id="KW-1185">Reference proteome</keyword>
<name>T1KC60_TETUR</name>
<feature type="transmembrane region" description="Helical" evidence="1">
    <location>
        <begin position="7"/>
        <end position="30"/>
    </location>
</feature>
<dbReference type="EMBL" id="CAEY01001958">
    <property type="status" value="NOT_ANNOTATED_CDS"/>
    <property type="molecule type" value="Genomic_DNA"/>
</dbReference>
<accession>T1KC60</accession>
<evidence type="ECO:0000313" key="3">
    <source>
        <dbReference type="Proteomes" id="UP000015104"/>
    </source>
</evidence>
<protein>
    <submittedName>
        <fullName evidence="2">Uncharacterized protein</fullName>
    </submittedName>
</protein>
<feature type="transmembrane region" description="Helical" evidence="1">
    <location>
        <begin position="42"/>
        <end position="61"/>
    </location>
</feature>
<dbReference type="Proteomes" id="UP000015104">
    <property type="component" value="Unassembled WGS sequence"/>
</dbReference>
<evidence type="ECO:0000256" key="1">
    <source>
        <dbReference type="SAM" id="Phobius"/>
    </source>
</evidence>
<organism evidence="2 3">
    <name type="scientific">Tetranychus urticae</name>
    <name type="common">Two-spotted spider mite</name>
    <dbReference type="NCBI Taxonomy" id="32264"/>
    <lineage>
        <taxon>Eukaryota</taxon>
        <taxon>Metazoa</taxon>
        <taxon>Ecdysozoa</taxon>
        <taxon>Arthropoda</taxon>
        <taxon>Chelicerata</taxon>
        <taxon>Arachnida</taxon>
        <taxon>Acari</taxon>
        <taxon>Acariformes</taxon>
        <taxon>Trombidiformes</taxon>
        <taxon>Prostigmata</taxon>
        <taxon>Eleutherengona</taxon>
        <taxon>Raphignathae</taxon>
        <taxon>Tetranychoidea</taxon>
        <taxon>Tetranychidae</taxon>
        <taxon>Tetranychus</taxon>
    </lineage>
</organism>
<reference evidence="3" key="1">
    <citation type="submission" date="2011-08" db="EMBL/GenBank/DDBJ databases">
        <authorList>
            <person name="Rombauts S."/>
        </authorList>
    </citation>
    <scope>NUCLEOTIDE SEQUENCE</scope>
    <source>
        <strain evidence="3">London</strain>
    </source>
</reference>
<keyword evidence="1" id="KW-1133">Transmembrane helix</keyword>
<keyword evidence="1" id="KW-0812">Transmembrane</keyword>
<sequence length="66" mass="7604">MVQKDKYYSFLASNHLDFATLISFTCFIYISSGITIISQRFAFLMVATIIITMVTQKCLLFHQELS</sequence>
<keyword evidence="1" id="KW-0472">Membrane</keyword>
<evidence type="ECO:0000313" key="2">
    <source>
        <dbReference type="EnsemblMetazoa" id="tetur08g06480.1"/>
    </source>
</evidence>
<dbReference type="EnsemblMetazoa" id="tetur08g06480.1">
    <property type="protein sequence ID" value="tetur08g06480.1"/>
    <property type="gene ID" value="tetur08g06480"/>
</dbReference>
<proteinExistence type="predicted"/>
<dbReference type="HOGENOM" id="CLU_2834428_0_0_1"/>
<dbReference type="AlphaFoldDB" id="T1KC60"/>